<name>A0A4R6UNM3_9GAMM</name>
<protein>
    <submittedName>
        <fullName evidence="2">Catechol 2,3-dioxygenase-like lactoylglutathione lyase family enzyme</fullName>
    </submittedName>
</protein>
<comment type="caution">
    <text evidence="2">The sequence shown here is derived from an EMBL/GenBank/DDBJ whole genome shotgun (WGS) entry which is preliminary data.</text>
</comment>
<dbReference type="GO" id="GO:0051213">
    <property type="term" value="F:dioxygenase activity"/>
    <property type="evidence" value="ECO:0007669"/>
    <property type="project" value="UniProtKB-KW"/>
</dbReference>
<dbReference type="Gene3D" id="3.10.180.10">
    <property type="entry name" value="2,3-Dihydroxybiphenyl 1,2-Dioxygenase, domain 1"/>
    <property type="match status" value="1"/>
</dbReference>
<dbReference type="SUPFAM" id="SSF54593">
    <property type="entry name" value="Glyoxalase/Bleomycin resistance protein/Dihydroxybiphenyl dioxygenase"/>
    <property type="match status" value="1"/>
</dbReference>
<accession>A0A4R6UNM3</accession>
<feature type="domain" description="VOC" evidence="1">
    <location>
        <begin position="2"/>
        <end position="118"/>
    </location>
</feature>
<dbReference type="PROSITE" id="PS51819">
    <property type="entry name" value="VOC"/>
    <property type="match status" value="1"/>
</dbReference>
<evidence type="ECO:0000259" key="1">
    <source>
        <dbReference type="PROSITE" id="PS51819"/>
    </source>
</evidence>
<dbReference type="GO" id="GO:0016829">
    <property type="term" value="F:lyase activity"/>
    <property type="evidence" value="ECO:0007669"/>
    <property type="project" value="UniProtKB-KW"/>
</dbReference>
<evidence type="ECO:0000313" key="3">
    <source>
        <dbReference type="Proteomes" id="UP000295375"/>
    </source>
</evidence>
<dbReference type="InterPro" id="IPR037523">
    <property type="entry name" value="VOC_core"/>
</dbReference>
<reference evidence="2 3" key="1">
    <citation type="submission" date="2019-03" db="EMBL/GenBank/DDBJ databases">
        <title>Genomic Encyclopedia of Type Strains, Phase IV (KMG-IV): sequencing the most valuable type-strain genomes for metagenomic binning, comparative biology and taxonomic classification.</title>
        <authorList>
            <person name="Goeker M."/>
        </authorList>
    </citation>
    <scope>NUCLEOTIDE SEQUENCE [LARGE SCALE GENOMIC DNA]</scope>
    <source>
        <strain evidence="2 3">DSM 103792</strain>
    </source>
</reference>
<dbReference type="Proteomes" id="UP000295375">
    <property type="component" value="Unassembled WGS sequence"/>
</dbReference>
<keyword evidence="3" id="KW-1185">Reference proteome</keyword>
<dbReference type="PANTHER" id="PTHR36113:SF3">
    <property type="entry name" value="SLL5075 PROTEIN"/>
    <property type="match status" value="1"/>
</dbReference>
<organism evidence="2 3">
    <name type="scientific">Permianibacter aggregans</name>
    <dbReference type="NCBI Taxonomy" id="1510150"/>
    <lineage>
        <taxon>Bacteria</taxon>
        <taxon>Pseudomonadati</taxon>
        <taxon>Pseudomonadota</taxon>
        <taxon>Gammaproteobacteria</taxon>
        <taxon>Pseudomonadales</taxon>
        <taxon>Pseudomonadaceae</taxon>
        <taxon>Permianibacter</taxon>
    </lineage>
</organism>
<dbReference type="OrthoDB" id="4725692at2"/>
<sequence>MKIDHITLLVSSLEASMSYYNALLPLLGFTKSKDHIWTDGKGFFFQFMQAKPETRPYERYGAGMNHLGFGADSPEQVQAIRSAMAEAGFPVPEIQHLKGATALFMKDPDGIRFEITYHPPGMAVVD</sequence>
<dbReference type="Pfam" id="PF00903">
    <property type="entry name" value="Glyoxalase"/>
    <property type="match status" value="1"/>
</dbReference>
<evidence type="ECO:0000313" key="2">
    <source>
        <dbReference type="EMBL" id="TDQ47083.1"/>
    </source>
</evidence>
<dbReference type="InterPro" id="IPR004360">
    <property type="entry name" value="Glyas_Fos-R_dOase_dom"/>
</dbReference>
<gene>
    <name evidence="2" type="ORF">EV696_11111</name>
</gene>
<keyword evidence="2" id="KW-0560">Oxidoreductase</keyword>
<dbReference type="InterPro" id="IPR029068">
    <property type="entry name" value="Glyas_Bleomycin-R_OHBP_Dase"/>
</dbReference>
<dbReference type="PANTHER" id="PTHR36113">
    <property type="entry name" value="LYASE, PUTATIVE-RELATED-RELATED"/>
    <property type="match status" value="1"/>
</dbReference>
<keyword evidence="2" id="KW-0223">Dioxygenase</keyword>
<dbReference type="RefSeq" id="WP_133591248.1">
    <property type="nucleotide sequence ID" value="NZ_CP037953.1"/>
</dbReference>
<dbReference type="InterPro" id="IPR051332">
    <property type="entry name" value="Fosfomycin_Res_Enzymes"/>
</dbReference>
<dbReference type="AlphaFoldDB" id="A0A4R6UNM3"/>
<proteinExistence type="predicted"/>
<keyword evidence="2" id="KW-0456">Lyase</keyword>
<dbReference type="EMBL" id="SNYM01000011">
    <property type="protein sequence ID" value="TDQ47083.1"/>
    <property type="molecule type" value="Genomic_DNA"/>
</dbReference>